<dbReference type="InterPro" id="IPR014716">
    <property type="entry name" value="Fibrinogen_a/b/g_C_1"/>
</dbReference>
<feature type="domain" description="Fibrinogen C-terminal" evidence="2">
    <location>
        <begin position="1"/>
        <end position="107"/>
    </location>
</feature>
<dbReference type="Gene3D" id="3.90.215.10">
    <property type="entry name" value="Gamma Fibrinogen, chain A, domain 1"/>
    <property type="match status" value="1"/>
</dbReference>
<sequence>MSRLSGAYYYVCIYRGYFSSYSGTAGDSLSSHNGYRFSTYDLDNDNSGSNCASTYHGAWWYTACHSSNLNGMYINGGSTSEYAKGAVWYHLHGHNYALMITEMKIRG</sequence>
<dbReference type="PROSITE" id="PS51406">
    <property type="entry name" value="FIBRINOGEN_C_2"/>
    <property type="match status" value="1"/>
</dbReference>
<dbReference type="OrthoDB" id="6145874at2759"/>
<keyword evidence="1" id="KW-1015">Disulfide bond</keyword>
<dbReference type="GO" id="GO:0005615">
    <property type="term" value="C:extracellular space"/>
    <property type="evidence" value="ECO:0007669"/>
    <property type="project" value="TreeGrafter"/>
</dbReference>
<dbReference type="STRING" id="307972.A0A2G8L843"/>
<organism evidence="3 4">
    <name type="scientific">Stichopus japonicus</name>
    <name type="common">Sea cucumber</name>
    <dbReference type="NCBI Taxonomy" id="307972"/>
    <lineage>
        <taxon>Eukaryota</taxon>
        <taxon>Metazoa</taxon>
        <taxon>Echinodermata</taxon>
        <taxon>Eleutherozoa</taxon>
        <taxon>Echinozoa</taxon>
        <taxon>Holothuroidea</taxon>
        <taxon>Aspidochirotacea</taxon>
        <taxon>Aspidochirotida</taxon>
        <taxon>Stichopodidae</taxon>
        <taxon>Apostichopus</taxon>
    </lineage>
</organism>
<dbReference type="PANTHER" id="PTHR19143:SF444">
    <property type="entry name" value="PROTEIN SCABROUS"/>
    <property type="match status" value="1"/>
</dbReference>
<dbReference type="InterPro" id="IPR002181">
    <property type="entry name" value="Fibrinogen_a/b/g_C_dom"/>
</dbReference>
<proteinExistence type="predicted"/>
<gene>
    <name evidence="3" type="ORF">BSL78_06676</name>
</gene>
<dbReference type="Pfam" id="PF00147">
    <property type="entry name" value="Fibrinogen_C"/>
    <property type="match status" value="1"/>
</dbReference>
<name>A0A2G8L843_STIJA</name>
<dbReference type="PROSITE" id="PS00514">
    <property type="entry name" value="FIBRINOGEN_C_1"/>
    <property type="match status" value="1"/>
</dbReference>
<dbReference type="PANTHER" id="PTHR19143">
    <property type="entry name" value="FIBRINOGEN/TENASCIN/ANGIOPOEITIN"/>
    <property type="match status" value="1"/>
</dbReference>
<keyword evidence="4" id="KW-1185">Reference proteome</keyword>
<evidence type="ECO:0000259" key="2">
    <source>
        <dbReference type="PROSITE" id="PS51406"/>
    </source>
</evidence>
<comment type="caution">
    <text evidence="3">The sequence shown here is derived from an EMBL/GenBank/DDBJ whole genome shotgun (WGS) entry which is preliminary data.</text>
</comment>
<dbReference type="InterPro" id="IPR036056">
    <property type="entry name" value="Fibrinogen-like_C"/>
</dbReference>
<dbReference type="AlphaFoldDB" id="A0A2G8L843"/>
<protein>
    <recommendedName>
        <fullName evidence="2">Fibrinogen C-terminal domain-containing protein</fullName>
    </recommendedName>
</protein>
<dbReference type="InterPro" id="IPR020837">
    <property type="entry name" value="Fibrinogen_CS"/>
</dbReference>
<accession>A0A2G8L843</accession>
<dbReference type="EMBL" id="MRZV01000176">
    <property type="protein sequence ID" value="PIK56432.1"/>
    <property type="molecule type" value="Genomic_DNA"/>
</dbReference>
<dbReference type="SUPFAM" id="SSF56496">
    <property type="entry name" value="Fibrinogen C-terminal domain-like"/>
    <property type="match status" value="1"/>
</dbReference>
<reference evidence="3 4" key="1">
    <citation type="journal article" date="2017" name="PLoS Biol.">
        <title>The sea cucumber genome provides insights into morphological evolution and visceral regeneration.</title>
        <authorList>
            <person name="Zhang X."/>
            <person name="Sun L."/>
            <person name="Yuan J."/>
            <person name="Sun Y."/>
            <person name="Gao Y."/>
            <person name="Zhang L."/>
            <person name="Li S."/>
            <person name="Dai H."/>
            <person name="Hamel J.F."/>
            <person name="Liu C."/>
            <person name="Yu Y."/>
            <person name="Liu S."/>
            <person name="Lin W."/>
            <person name="Guo K."/>
            <person name="Jin S."/>
            <person name="Xu P."/>
            <person name="Storey K.B."/>
            <person name="Huan P."/>
            <person name="Zhang T."/>
            <person name="Zhou Y."/>
            <person name="Zhang J."/>
            <person name="Lin C."/>
            <person name="Li X."/>
            <person name="Xing L."/>
            <person name="Huo D."/>
            <person name="Sun M."/>
            <person name="Wang L."/>
            <person name="Mercier A."/>
            <person name="Li F."/>
            <person name="Yang H."/>
            <person name="Xiang J."/>
        </authorList>
    </citation>
    <scope>NUCLEOTIDE SEQUENCE [LARGE SCALE GENOMIC DNA]</scope>
    <source>
        <strain evidence="3">Shaxun</strain>
        <tissue evidence="3">Muscle</tissue>
    </source>
</reference>
<dbReference type="InterPro" id="IPR050373">
    <property type="entry name" value="Fibrinogen_C-term_domain"/>
</dbReference>
<evidence type="ECO:0000256" key="1">
    <source>
        <dbReference type="ARBA" id="ARBA00023157"/>
    </source>
</evidence>
<dbReference type="SMART" id="SM00186">
    <property type="entry name" value="FBG"/>
    <property type="match status" value="1"/>
</dbReference>
<evidence type="ECO:0000313" key="3">
    <source>
        <dbReference type="EMBL" id="PIK56432.1"/>
    </source>
</evidence>
<evidence type="ECO:0000313" key="4">
    <source>
        <dbReference type="Proteomes" id="UP000230750"/>
    </source>
</evidence>
<dbReference type="Proteomes" id="UP000230750">
    <property type="component" value="Unassembled WGS sequence"/>
</dbReference>